<dbReference type="Pfam" id="PF04055">
    <property type="entry name" value="Radical_SAM"/>
    <property type="match status" value="1"/>
</dbReference>
<protein>
    <recommendedName>
        <fullName evidence="15">Coproporphyrinogen-III oxidase</fullName>
        <ecNumber evidence="15">1.3.98.3</ecNumber>
    </recommendedName>
</protein>
<evidence type="ECO:0000256" key="12">
    <source>
        <dbReference type="ARBA" id="ARBA00023244"/>
    </source>
</evidence>
<dbReference type="PIRSF" id="PIRSF000167">
    <property type="entry name" value="HemN"/>
    <property type="match status" value="1"/>
</dbReference>
<keyword evidence="7 15" id="KW-0949">S-adenosyl-L-methionine</keyword>
<keyword evidence="12 15" id="KW-0627">Porphyrin biosynthesis</keyword>
<name>A0ABW2DPZ3_9BACT</name>
<sequence>MNGTCLIPPANPSEYLIQKYNVSAPRYTSYPTVPFWDPQAPTQEQWLQVVERTFNESNAEKGISLYLHLPFCEKLCTYCGCNKRITTNHGVEGGYIKAVMDEWQLYVNRFTEKPILRELHLGGGTPTFFSPENLRLLLERIYASADIHPEREFSLEGHPNNTTFEHLQTLYDLGFRRVSYGVQDFDPKVQLTINRVQPFENVKVATVEARRIGYESVNFDLIYGLPHQTLESVSNTIDQVALLRPDRIAFYSYAHVPWASPSQRGYSETDLPSGAEKRALYELGLRKFKAMGYHDIGMDHFALPNDTLYQAQQNGKLHRNFMGYTTCHTDLLIGLGTSSISDAKYGYMQNLKKVEEYKASIAEGNLAIFKGHLLTEEDLIRKESILSIACHGELQITKELEFLIDGKTLLSLHEMEGEGLLTFENRLLKVTSLGQAFVRNICMLFDQKVKQAEQGFSSTFSKAI</sequence>
<evidence type="ECO:0000256" key="13">
    <source>
        <dbReference type="ARBA" id="ARBA00024295"/>
    </source>
</evidence>
<dbReference type="SFLD" id="SFLDG01065">
    <property type="entry name" value="anaerobic_coproporphyrinogen-I"/>
    <property type="match status" value="1"/>
</dbReference>
<comment type="subunit">
    <text evidence="4">Monomer.</text>
</comment>
<keyword evidence="10 15" id="KW-0408">Iron</keyword>
<dbReference type="InterPro" id="IPR006638">
    <property type="entry name" value="Elp3/MiaA/NifB-like_rSAM"/>
</dbReference>
<evidence type="ECO:0000256" key="3">
    <source>
        <dbReference type="ARBA" id="ARBA00005493"/>
    </source>
</evidence>
<evidence type="ECO:0000256" key="6">
    <source>
        <dbReference type="ARBA" id="ARBA00022490"/>
    </source>
</evidence>
<evidence type="ECO:0000313" key="18">
    <source>
        <dbReference type="Proteomes" id="UP001596405"/>
    </source>
</evidence>
<dbReference type="InterPro" id="IPR004558">
    <property type="entry name" value="Coprogen_oxidase_HemN"/>
</dbReference>
<dbReference type="PANTHER" id="PTHR13932:SF6">
    <property type="entry name" value="OXYGEN-INDEPENDENT COPROPORPHYRINOGEN III OXIDASE"/>
    <property type="match status" value="1"/>
</dbReference>
<evidence type="ECO:0000259" key="16">
    <source>
        <dbReference type="PROSITE" id="PS51918"/>
    </source>
</evidence>
<evidence type="ECO:0000256" key="4">
    <source>
        <dbReference type="ARBA" id="ARBA00011245"/>
    </source>
</evidence>
<keyword evidence="8 15" id="KW-0479">Metal-binding</keyword>
<keyword evidence="5 15" id="KW-0004">4Fe-4S</keyword>
<comment type="cofactor">
    <cofactor evidence="15">
        <name>[4Fe-4S] cluster</name>
        <dbReference type="ChEBI" id="CHEBI:49883"/>
    </cofactor>
    <text evidence="15">Binds 1 [4Fe-4S] cluster. The cluster is coordinated with 3 cysteines and an exchangeable S-adenosyl-L-methionine.</text>
</comment>
<dbReference type="Gene3D" id="3.80.30.20">
    <property type="entry name" value="tm_1862 like domain"/>
    <property type="match status" value="1"/>
</dbReference>
<evidence type="ECO:0000256" key="11">
    <source>
        <dbReference type="ARBA" id="ARBA00023014"/>
    </source>
</evidence>
<evidence type="ECO:0000256" key="10">
    <source>
        <dbReference type="ARBA" id="ARBA00023004"/>
    </source>
</evidence>
<evidence type="ECO:0000256" key="2">
    <source>
        <dbReference type="ARBA" id="ARBA00004785"/>
    </source>
</evidence>
<dbReference type="Proteomes" id="UP001596405">
    <property type="component" value="Unassembled WGS sequence"/>
</dbReference>
<comment type="pathway">
    <text evidence="2 15">Porphyrin-containing compound metabolism; protoporphyrin-IX biosynthesis; protoporphyrinogen-IX from coproporphyrinogen-III (AdoMet route): step 1/1.</text>
</comment>
<comment type="function">
    <text evidence="13">Involved in the heme biosynthesis. Catalyzes the anaerobic oxidative decarboxylation of propionate groups of rings A and B of coproporphyrinogen III to yield the vinyl groups in protoporphyrinogen IX.</text>
</comment>
<feature type="domain" description="Radical SAM core" evidence="16">
    <location>
        <begin position="57"/>
        <end position="294"/>
    </location>
</feature>
<comment type="caution">
    <text evidence="17">The sequence shown here is derived from an EMBL/GenBank/DDBJ whole genome shotgun (WGS) entry which is preliminary data.</text>
</comment>
<dbReference type="GO" id="GO:0051989">
    <property type="term" value="F:coproporphyrinogen dehydrogenase activity"/>
    <property type="evidence" value="ECO:0007669"/>
    <property type="project" value="UniProtKB-EC"/>
</dbReference>
<dbReference type="SMART" id="SM00729">
    <property type="entry name" value="Elp3"/>
    <property type="match status" value="1"/>
</dbReference>
<dbReference type="EMBL" id="JBHSYQ010000016">
    <property type="protein sequence ID" value="MFC6999917.1"/>
    <property type="molecule type" value="Genomic_DNA"/>
</dbReference>
<dbReference type="RefSeq" id="WP_066622105.1">
    <property type="nucleotide sequence ID" value="NZ_JBHSYQ010000016.1"/>
</dbReference>
<proteinExistence type="inferred from homology"/>
<keyword evidence="6 15" id="KW-0963">Cytoplasm</keyword>
<comment type="subcellular location">
    <subcellularLocation>
        <location evidence="1 15">Cytoplasm</location>
    </subcellularLocation>
</comment>
<keyword evidence="11 15" id="KW-0411">Iron-sulfur</keyword>
<dbReference type="InterPro" id="IPR058240">
    <property type="entry name" value="rSAM_sf"/>
</dbReference>
<comment type="catalytic activity">
    <reaction evidence="14 15">
        <text>coproporphyrinogen III + 2 S-adenosyl-L-methionine = protoporphyrinogen IX + 2 5'-deoxyadenosine + 2 L-methionine + 2 CO2</text>
        <dbReference type="Rhea" id="RHEA:15425"/>
        <dbReference type="ChEBI" id="CHEBI:16526"/>
        <dbReference type="ChEBI" id="CHEBI:17319"/>
        <dbReference type="ChEBI" id="CHEBI:57307"/>
        <dbReference type="ChEBI" id="CHEBI:57309"/>
        <dbReference type="ChEBI" id="CHEBI:57844"/>
        <dbReference type="ChEBI" id="CHEBI:59789"/>
        <dbReference type="EC" id="1.3.98.3"/>
    </reaction>
</comment>
<accession>A0ABW2DPZ3</accession>
<evidence type="ECO:0000256" key="14">
    <source>
        <dbReference type="ARBA" id="ARBA00048321"/>
    </source>
</evidence>
<evidence type="ECO:0000256" key="7">
    <source>
        <dbReference type="ARBA" id="ARBA00022691"/>
    </source>
</evidence>
<evidence type="ECO:0000256" key="8">
    <source>
        <dbReference type="ARBA" id="ARBA00022723"/>
    </source>
</evidence>
<dbReference type="NCBIfam" id="TIGR00538">
    <property type="entry name" value="hemN"/>
    <property type="match status" value="1"/>
</dbReference>
<dbReference type="EC" id="1.3.98.3" evidence="15"/>
<dbReference type="Gene3D" id="1.10.10.920">
    <property type="match status" value="1"/>
</dbReference>
<dbReference type="SFLD" id="SFLDS00029">
    <property type="entry name" value="Radical_SAM"/>
    <property type="match status" value="1"/>
</dbReference>
<dbReference type="InterPro" id="IPR034505">
    <property type="entry name" value="Coproporphyrinogen-III_oxidase"/>
</dbReference>
<dbReference type="PANTHER" id="PTHR13932">
    <property type="entry name" value="COPROPORPHYRINIGEN III OXIDASE"/>
    <property type="match status" value="1"/>
</dbReference>
<organism evidence="17 18">
    <name type="scientific">Rufibacter roseus</name>
    <dbReference type="NCBI Taxonomy" id="1567108"/>
    <lineage>
        <taxon>Bacteria</taxon>
        <taxon>Pseudomonadati</taxon>
        <taxon>Bacteroidota</taxon>
        <taxon>Cytophagia</taxon>
        <taxon>Cytophagales</taxon>
        <taxon>Hymenobacteraceae</taxon>
        <taxon>Rufibacter</taxon>
    </lineage>
</organism>
<reference evidence="18" key="1">
    <citation type="journal article" date="2019" name="Int. J. Syst. Evol. Microbiol.">
        <title>The Global Catalogue of Microorganisms (GCM) 10K type strain sequencing project: providing services to taxonomists for standard genome sequencing and annotation.</title>
        <authorList>
            <consortium name="The Broad Institute Genomics Platform"/>
            <consortium name="The Broad Institute Genome Sequencing Center for Infectious Disease"/>
            <person name="Wu L."/>
            <person name="Ma J."/>
        </authorList>
    </citation>
    <scope>NUCLEOTIDE SEQUENCE [LARGE SCALE GENOMIC DNA]</scope>
    <source>
        <strain evidence="18">CGMCC 4.7393</strain>
    </source>
</reference>
<evidence type="ECO:0000256" key="5">
    <source>
        <dbReference type="ARBA" id="ARBA00022485"/>
    </source>
</evidence>
<evidence type="ECO:0000256" key="9">
    <source>
        <dbReference type="ARBA" id="ARBA00023002"/>
    </source>
</evidence>
<comment type="similarity">
    <text evidence="3 15">Belongs to the anaerobic coproporphyrinogen-III oxidase family.</text>
</comment>
<dbReference type="InterPro" id="IPR007197">
    <property type="entry name" value="rSAM"/>
</dbReference>
<keyword evidence="9 15" id="KW-0560">Oxidoreductase</keyword>
<dbReference type="SUPFAM" id="SSF102114">
    <property type="entry name" value="Radical SAM enzymes"/>
    <property type="match status" value="1"/>
</dbReference>
<evidence type="ECO:0000256" key="15">
    <source>
        <dbReference type="PIRNR" id="PIRNR000167"/>
    </source>
</evidence>
<dbReference type="InterPro" id="IPR023404">
    <property type="entry name" value="rSAM_horseshoe"/>
</dbReference>
<dbReference type="PROSITE" id="PS51918">
    <property type="entry name" value="RADICAL_SAM"/>
    <property type="match status" value="1"/>
</dbReference>
<keyword evidence="18" id="KW-1185">Reference proteome</keyword>
<gene>
    <name evidence="17" type="primary">hemN</name>
    <name evidence="17" type="ORF">ACFQHR_19940</name>
</gene>
<evidence type="ECO:0000256" key="1">
    <source>
        <dbReference type="ARBA" id="ARBA00004496"/>
    </source>
</evidence>
<evidence type="ECO:0000313" key="17">
    <source>
        <dbReference type="EMBL" id="MFC6999917.1"/>
    </source>
</evidence>